<proteinExistence type="predicted"/>
<evidence type="ECO:0000313" key="2">
    <source>
        <dbReference type="EMBL" id="WAR26630.1"/>
    </source>
</evidence>
<gene>
    <name evidence="2" type="ORF">MAR_012334</name>
</gene>
<protein>
    <submittedName>
        <fullName evidence="2">Uncharacterized protein</fullName>
    </submittedName>
</protein>
<dbReference type="Proteomes" id="UP001164746">
    <property type="component" value="Chromosome 14"/>
</dbReference>
<dbReference type="EMBL" id="CP111025">
    <property type="protein sequence ID" value="WAR26630.1"/>
    <property type="molecule type" value="Genomic_DNA"/>
</dbReference>
<reference evidence="2" key="1">
    <citation type="submission" date="2022-11" db="EMBL/GenBank/DDBJ databases">
        <title>Centuries of genome instability and evolution in soft-shell clam transmissible cancer (bioRxiv).</title>
        <authorList>
            <person name="Hart S.F.M."/>
            <person name="Yonemitsu M.A."/>
            <person name="Giersch R.M."/>
            <person name="Beal B.F."/>
            <person name="Arriagada G."/>
            <person name="Davis B.W."/>
            <person name="Ostrander E.A."/>
            <person name="Goff S.P."/>
            <person name="Metzger M.J."/>
        </authorList>
    </citation>
    <scope>NUCLEOTIDE SEQUENCE</scope>
    <source>
        <strain evidence="2">MELC-2E11</strain>
        <tissue evidence="2">Siphon/mantle</tissue>
    </source>
</reference>
<evidence type="ECO:0000256" key="1">
    <source>
        <dbReference type="SAM" id="MobiDB-lite"/>
    </source>
</evidence>
<evidence type="ECO:0000313" key="3">
    <source>
        <dbReference type="Proteomes" id="UP001164746"/>
    </source>
</evidence>
<name>A0ABY7FWR1_MYAAR</name>
<accession>A0ABY7FWR1</accession>
<keyword evidence="3" id="KW-1185">Reference proteome</keyword>
<sequence length="67" mass="7009">MQIPNQEPKLATTGCIFQMKPTKKGKRANSTPACACCATATRPQGVQDTAPLVASPLLGSSDHPKQS</sequence>
<feature type="region of interest" description="Disordered" evidence="1">
    <location>
        <begin position="47"/>
        <end position="67"/>
    </location>
</feature>
<organism evidence="2 3">
    <name type="scientific">Mya arenaria</name>
    <name type="common">Soft-shell clam</name>
    <dbReference type="NCBI Taxonomy" id="6604"/>
    <lineage>
        <taxon>Eukaryota</taxon>
        <taxon>Metazoa</taxon>
        <taxon>Spiralia</taxon>
        <taxon>Lophotrochozoa</taxon>
        <taxon>Mollusca</taxon>
        <taxon>Bivalvia</taxon>
        <taxon>Autobranchia</taxon>
        <taxon>Heteroconchia</taxon>
        <taxon>Euheterodonta</taxon>
        <taxon>Imparidentia</taxon>
        <taxon>Neoheterodontei</taxon>
        <taxon>Myida</taxon>
        <taxon>Myoidea</taxon>
        <taxon>Myidae</taxon>
        <taxon>Mya</taxon>
    </lineage>
</organism>